<gene>
    <name evidence="1" type="ORF">CALCODRAFT_500817</name>
</gene>
<dbReference type="AlphaFoldDB" id="A0A165DWE9"/>
<evidence type="ECO:0000313" key="1">
    <source>
        <dbReference type="EMBL" id="KZT53678.1"/>
    </source>
</evidence>
<accession>A0A165DWE9</accession>
<evidence type="ECO:0008006" key="3">
    <source>
        <dbReference type="Google" id="ProtNLM"/>
    </source>
</evidence>
<protein>
    <recommendedName>
        <fullName evidence="3">F-box domain-containing protein</fullName>
    </recommendedName>
</protein>
<organism evidence="1 2">
    <name type="scientific">Calocera cornea HHB12733</name>
    <dbReference type="NCBI Taxonomy" id="1353952"/>
    <lineage>
        <taxon>Eukaryota</taxon>
        <taxon>Fungi</taxon>
        <taxon>Dikarya</taxon>
        <taxon>Basidiomycota</taxon>
        <taxon>Agaricomycotina</taxon>
        <taxon>Dacrymycetes</taxon>
        <taxon>Dacrymycetales</taxon>
        <taxon>Dacrymycetaceae</taxon>
        <taxon>Calocera</taxon>
    </lineage>
</organism>
<sequence length="97" mass="11373">MLRNCPDIRELNLEQDGFLHDGHLSQIGKRWPDSEFLFLDTRGGWVATMDAFMFLLMDCQRIDHLSLSVQIQFRFRPDQLPFHEVAFQLLSQAQPPV</sequence>
<evidence type="ECO:0000313" key="2">
    <source>
        <dbReference type="Proteomes" id="UP000076842"/>
    </source>
</evidence>
<dbReference type="InParanoid" id="A0A165DWE9"/>
<dbReference type="EMBL" id="KV424031">
    <property type="protein sequence ID" value="KZT53678.1"/>
    <property type="molecule type" value="Genomic_DNA"/>
</dbReference>
<dbReference type="Proteomes" id="UP000076842">
    <property type="component" value="Unassembled WGS sequence"/>
</dbReference>
<reference evidence="1 2" key="1">
    <citation type="journal article" date="2016" name="Mol. Biol. Evol.">
        <title>Comparative Genomics of Early-Diverging Mushroom-Forming Fungi Provides Insights into the Origins of Lignocellulose Decay Capabilities.</title>
        <authorList>
            <person name="Nagy L.G."/>
            <person name="Riley R."/>
            <person name="Tritt A."/>
            <person name="Adam C."/>
            <person name="Daum C."/>
            <person name="Floudas D."/>
            <person name="Sun H."/>
            <person name="Yadav J.S."/>
            <person name="Pangilinan J."/>
            <person name="Larsson K.H."/>
            <person name="Matsuura K."/>
            <person name="Barry K."/>
            <person name="Labutti K."/>
            <person name="Kuo R."/>
            <person name="Ohm R.A."/>
            <person name="Bhattacharya S.S."/>
            <person name="Shirouzu T."/>
            <person name="Yoshinaga Y."/>
            <person name="Martin F.M."/>
            <person name="Grigoriev I.V."/>
            <person name="Hibbett D.S."/>
        </authorList>
    </citation>
    <scope>NUCLEOTIDE SEQUENCE [LARGE SCALE GENOMIC DNA]</scope>
    <source>
        <strain evidence="1 2">HHB12733</strain>
    </source>
</reference>
<name>A0A165DWE9_9BASI</name>
<keyword evidence="2" id="KW-1185">Reference proteome</keyword>
<proteinExistence type="predicted"/>